<feature type="region of interest" description="Disordered" evidence="1">
    <location>
        <begin position="176"/>
        <end position="210"/>
    </location>
</feature>
<evidence type="ECO:0000313" key="2">
    <source>
        <dbReference type="EMBL" id="JAT30748.1"/>
    </source>
</evidence>
<sequence length="592" mass="64715">MADQVGGACRRRRRKEVARHRGLKACTAADAEEGEGSGANEDEDWRRASLFRTLAPWLLLRCLLPGHHYLAPGGAVCRGREEPVDEDDRIAQEHERDYRCARTWQDVRSADRAAVRKFWRDIVTSRNWHSIVGLLIVFVKLVVESLLRRQVFPSPLTQHHQERCIQGRVDGAGSADLQGPPSRGCPCPGGTVGPTPQETPGHRMNRPPSPAQFFLFPSNTSAGSCPDSYEEPTPYNTAGHRMNRPPSPANVFTFDVAPPDCGYESSIADSSFSGSCSTDASSASEYYAAESSFADTSGTASSVGSSYYTPQCSPPGRGYGAPVAESSPTATCPRSYSPGLSPVSPISPGLNASFDMGRGNATFDTGCPNTTFDMGRGNATFDTGCPNGTVNLGRANETYVWTWEDSNDEGIFEDISLEDDVFEPPESPTEKRRPPPIVIREELNETFTMRVPGQGFMDVDPQTDCPQNATFDMDCPGNATFNTSCPGNATFDTGCPNGTVNLGRANETYVWTWEDSNDEGIFEDISLEDDVFEPPESPTEKRRPPPIVGGVIDEALLGRIVESQERVRVIVEKVKKIVATRECQREDPNRTF</sequence>
<feature type="compositionally biased region" description="Low complexity" evidence="1">
    <location>
        <begin position="179"/>
        <end position="196"/>
    </location>
</feature>
<name>A0A1B6M4C2_9HEMI</name>
<gene>
    <name evidence="2" type="ORF">g.21680</name>
</gene>
<organism evidence="2">
    <name type="scientific">Graphocephala atropunctata</name>
    <dbReference type="NCBI Taxonomy" id="36148"/>
    <lineage>
        <taxon>Eukaryota</taxon>
        <taxon>Metazoa</taxon>
        <taxon>Ecdysozoa</taxon>
        <taxon>Arthropoda</taxon>
        <taxon>Hexapoda</taxon>
        <taxon>Insecta</taxon>
        <taxon>Pterygota</taxon>
        <taxon>Neoptera</taxon>
        <taxon>Paraneoptera</taxon>
        <taxon>Hemiptera</taxon>
        <taxon>Auchenorrhyncha</taxon>
        <taxon>Membracoidea</taxon>
        <taxon>Cicadellidae</taxon>
        <taxon>Cicadellinae</taxon>
        <taxon>Cicadellini</taxon>
        <taxon>Graphocephala</taxon>
    </lineage>
</organism>
<accession>A0A1B6M4C2</accession>
<evidence type="ECO:0000256" key="1">
    <source>
        <dbReference type="SAM" id="MobiDB-lite"/>
    </source>
</evidence>
<reference evidence="2" key="1">
    <citation type="submission" date="2015-11" db="EMBL/GenBank/DDBJ databases">
        <title>De novo transcriptome assembly of four potential Pierce s Disease insect vectors from Arizona vineyards.</title>
        <authorList>
            <person name="Tassone E.E."/>
        </authorList>
    </citation>
    <scope>NUCLEOTIDE SEQUENCE</scope>
</reference>
<dbReference type="AlphaFoldDB" id="A0A1B6M4C2"/>
<protein>
    <submittedName>
        <fullName evidence="2">Uncharacterized protein</fullName>
    </submittedName>
</protein>
<dbReference type="EMBL" id="GEBQ01009229">
    <property type="protein sequence ID" value="JAT30748.1"/>
    <property type="molecule type" value="Transcribed_RNA"/>
</dbReference>
<proteinExistence type="predicted"/>